<dbReference type="Gene3D" id="3.30.160.60">
    <property type="entry name" value="Classic Zinc Finger"/>
    <property type="match status" value="6"/>
</dbReference>
<keyword evidence="2" id="KW-0479">Metal-binding</keyword>
<dbReference type="PROSITE" id="PS50157">
    <property type="entry name" value="ZINC_FINGER_C2H2_2"/>
    <property type="match status" value="6"/>
</dbReference>
<name>A0A504Z1U1_FASGI</name>
<evidence type="ECO:0000256" key="3">
    <source>
        <dbReference type="ARBA" id="ARBA00022737"/>
    </source>
</evidence>
<dbReference type="GO" id="GO:0000981">
    <property type="term" value="F:DNA-binding transcription factor activity, RNA polymerase II-specific"/>
    <property type="evidence" value="ECO:0007669"/>
    <property type="project" value="TreeGrafter"/>
</dbReference>
<proteinExistence type="predicted"/>
<evidence type="ECO:0000313" key="11">
    <source>
        <dbReference type="Proteomes" id="UP000316759"/>
    </source>
</evidence>
<evidence type="ECO:0000256" key="7">
    <source>
        <dbReference type="PROSITE-ProRule" id="PRU00042"/>
    </source>
</evidence>
<feature type="domain" description="C2H2-type" evidence="9">
    <location>
        <begin position="351"/>
        <end position="378"/>
    </location>
</feature>
<feature type="region of interest" description="Disordered" evidence="8">
    <location>
        <begin position="34"/>
        <end position="126"/>
    </location>
</feature>
<evidence type="ECO:0000256" key="4">
    <source>
        <dbReference type="ARBA" id="ARBA00022771"/>
    </source>
</evidence>
<feature type="compositionally biased region" description="Low complexity" evidence="8">
    <location>
        <begin position="54"/>
        <end position="64"/>
    </location>
</feature>
<comment type="caution">
    <text evidence="10">The sequence shown here is derived from an EMBL/GenBank/DDBJ whole genome shotgun (WGS) entry which is preliminary data.</text>
</comment>
<feature type="domain" description="C2H2-type" evidence="9">
    <location>
        <begin position="267"/>
        <end position="294"/>
    </location>
</feature>
<feature type="domain" description="C2H2-type" evidence="9">
    <location>
        <begin position="323"/>
        <end position="350"/>
    </location>
</feature>
<keyword evidence="5" id="KW-0862">Zinc</keyword>
<evidence type="ECO:0000259" key="9">
    <source>
        <dbReference type="PROSITE" id="PS50157"/>
    </source>
</evidence>
<dbReference type="Pfam" id="PF13912">
    <property type="entry name" value="zf-C2H2_6"/>
    <property type="match status" value="1"/>
</dbReference>
<accession>A0A504Z1U1</accession>
<keyword evidence="4 7" id="KW-0863">Zinc-finger</keyword>
<feature type="domain" description="C2H2-type" evidence="9">
    <location>
        <begin position="239"/>
        <end position="266"/>
    </location>
</feature>
<keyword evidence="11" id="KW-1185">Reference proteome</keyword>
<feature type="compositionally biased region" description="Low complexity" evidence="8">
    <location>
        <begin position="88"/>
        <end position="99"/>
    </location>
</feature>
<gene>
    <name evidence="10" type="ORF">FGIG_01305</name>
</gene>
<dbReference type="InterPro" id="IPR013087">
    <property type="entry name" value="Znf_C2H2_type"/>
</dbReference>
<feature type="region of interest" description="Disordered" evidence="8">
    <location>
        <begin position="474"/>
        <end position="493"/>
    </location>
</feature>
<feature type="compositionally biased region" description="Polar residues" evidence="8">
    <location>
        <begin position="392"/>
        <end position="409"/>
    </location>
</feature>
<evidence type="ECO:0000313" key="10">
    <source>
        <dbReference type="EMBL" id="TPP63908.1"/>
    </source>
</evidence>
<evidence type="ECO:0000256" key="8">
    <source>
        <dbReference type="SAM" id="MobiDB-lite"/>
    </source>
</evidence>
<feature type="region of interest" description="Disordered" evidence="8">
    <location>
        <begin position="364"/>
        <end position="419"/>
    </location>
</feature>
<dbReference type="OrthoDB" id="3437960at2759"/>
<evidence type="ECO:0000256" key="1">
    <source>
        <dbReference type="ARBA" id="ARBA00004123"/>
    </source>
</evidence>
<dbReference type="GO" id="GO:0008270">
    <property type="term" value="F:zinc ion binding"/>
    <property type="evidence" value="ECO:0007669"/>
    <property type="project" value="UniProtKB-KW"/>
</dbReference>
<keyword evidence="3" id="KW-0677">Repeat</keyword>
<dbReference type="SUPFAM" id="SSF57667">
    <property type="entry name" value="beta-beta-alpha zinc fingers"/>
    <property type="match status" value="3"/>
</dbReference>
<dbReference type="FunFam" id="3.30.160.60:FF:000446">
    <property type="entry name" value="Zinc finger protein"/>
    <property type="match status" value="2"/>
</dbReference>
<dbReference type="FunFam" id="3.30.160.60:FF:000710">
    <property type="entry name" value="Zinc finger protein 768"/>
    <property type="match status" value="1"/>
</dbReference>
<dbReference type="AlphaFoldDB" id="A0A504Z1U1"/>
<feature type="compositionally biased region" description="Polar residues" evidence="8">
    <location>
        <begin position="111"/>
        <end position="125"/>
    </location>
</feature>
<dbReference type="Pfam" id="PF00096">
    <property type="entry name" value="zf-C2H2"/>
    <property type="match status" value="4"/>
</dbReference>
<evidence type="ECO:0000256" key="2">
    <source>
        <dbReference type="ARBA" id="ARBA00022723"/>
    </source>
</evidence>
<dbReference type="Proteomes" id="UP000316759">
    <property type="component" value="Unassembled WGS sequence"/>
</dbReference>
<dbReference type="PANTHER" id="PTHR24394:SF29">
    <property type="entry name" value="MYONEURIN"/>
    <property type="match status" value="1"/>
</dbReference>
<keyword evidence="6" id="KW-0539">Nucleus</keyword>
<evidence type="ECO:0000256" key="6">
    <source>
        <dbReference type="ARBA" id="ARBA00023242"/>
    </source>
</evidence>
<dbReference type="PROSITE" id="PS00028">
    <property type="entry name" value="ZINC_FINGER_C2H2_1"/>
    <property type="match status" value="6"/>
</dbReference>
<dbReference type="STRING" id="46835.A0A504Z1U1"/>
<comment type="subcellular location">
    <subcellularLocation>
        <location evidence="1">Nucleus</location>
    </subcellularLocation>
</comment>
<evidence type="ECO:0000256" key="5">
    <source>
        <dbReference type="ARBA" id="ARBA00022833"/>
    </source>
</evidence>
<dbReference type="InterPro" id="IPR036236">
    <property type="entry name" value="Znf_C2H2_sf"/>
</dbReference>
<sequence length="655" mass="72708">MDSNQTPAKFREQQERLIASLSSGQPEIIKAHKMIPSTNSTKDSGIGTTYLTVSSASSSNNTSPESEKDALAQNGKVPKPLSISKIDATSTPAAASKPPEISRISEESLVETASDTPKVISNGNAILSPRDRPKLAFSITDQLGSSTPYVSRKRVRSIRTNQLAEHERQLNTPWAVPESGKRVQVGTKGLTEPIRTDMESSSGRRRQRRMHQCEHCEKQFDRPSLLKRHTLTHTGERPFECRFCSKGFSTRSGVNTHERTHTGQRPYVCRVCGRRFAAGSNLIFHKYTHSNTRRHQCSQCPKAFVTPGDLRKHEYTHTGQWPFRCTICDRGFATERNLKSHEVTHTGEKPFSCPVCHKGYAQESSMKTHLRTHQKPPSDDGDNIDARRKSNLSESSAPTTHKLTETSSRPAAMPPLPENFQLIKCGSPGQYTASPRTYSAPSMTSLNSDIASPVLSRVGNDQLCALNTRLRSDPHQNSAFTTPPRISKGMEPTISHGGNVREFSWFYERYRAYYQYYINNLANTVPVQQTNVTSSVTLPSTVLQIQSVPASPPCMWSPVTNVTGVLSPSSFCTNQFNTIISPEESFVAMHNPNPTSLRTGFPSANRDYSQSHLQQNPISQMPLIIDQNSTSSTENGALDYTLTTLSKLQQPTRRG</sequence>
<dbReference type="FunFam" id="3.30.160.60:FF:000145">
    <property type="entry name" value="Zinc finger protein 574"/>
    <property type="match status" value="1"/>
</dbReference>
<feature type="domain" description="C2H2-type" evidence="9">
    <location>
        <begin position="211"/>
        <end position="238"/>
    </location>
</feature>
<reference evidence="10 11" key="1">
    <citation type="submission" date="2019-04" db="EMBL/GenBank/DDBJ databases">
        <title>Annotation for the trematode Fasciola gigantica.</title>
        <authorList>
            <person name="Choi Y.-J."/>
        </authorList>
    </citation>
    <scope>NUCLEOTIDE SEQUENCE [LARGE SCALE GENOMIC DNA]</scope>
    <source>
        <strain evidence="10">Uganda_cow_1</strain>
    </source>
</reference>
<feature type="domain" description="C2H2-type" evidence="9">
    <location>
        <begin position="295"/>
        <end position="322"/>
    </location>
</feature>
<dbReference type="EMBL" id="SUNJ01005081">
    <property type="protein sequence ID" value="TPP63908.1"/>
    <property type="molecule type" value="Genomic_DNA"/>
</dbReference>
<dbReference type="FunFam" id="3.30.160.60:FF:000110">
    <property type="entry name" value="Zinc finger protein-like"/>
    <property type="match status" value="1"/>
</dbReference>
<dbReference type="SMART" id="SM00355">
    <property type="entry name" value="ZnF_C2H2"/>
    <property type="match status" value="6"/>
</dbReference>
<organism evidence="10 11">
    <name type="scientific">Fasciola gigantica</name>
    <name type="common">Giant liver fluke</name>
    <dbReference type="NCBI Taxonomy" id="46835"/>
    <lineage>
        <taxon>Eukaryota</taxon>
        <taxon>Metazoa</taxon>
        <taxon>Spiralia</taxon>
        <taxon>Lophotrochozoa</taxon>
        <taxon>Platyhelminthes</taxon>
        <taxon>Trematoda</taxon>
        <taxon>Digenea</taxon>
        <taxon>Plagiorchiida</taxon>
        <taxon>Echinostomata</taxon>
        <taxon>Echinostomatoidea</taxon>
        <taxon>Fasciolidae</taxon>
        <taxon>Fasciola</taxon>
    </lineage>
</organism>
<dbReference type="PANTHER" id="PTHR24394">
    <property type="entry name" value="ZINC FINGER PROTEIN"/>
    <property type="match status" value="1"/>
</dbReference>
<dbReference type="GO" id="GO:0005634">
    <property type="term" value="C:nucleus"/>
    <property type="evidence" value="ECO:0007669"/>
    <property type="project" value="UniProtKB-SubCell"/>
</dbReference>
<feature type="compositionally biased region" description="Polar residues" evidence="8">
    <location>
        <begin position="36"/>
        <end position="53"/>
    </location>
</feature>
<protein>
    <submittedName>
        <fullName evidence="10">Zinc finger protein</fullName>
    </submittedName>
</protein>